<evidence type="ECO:0000259" key="1">
    <source>
        <dbReference type="Pfam" id="PF11976"/>
    </source>
</evidence>
<dbReference type="InterPro" id="IPR029071">
    <property type="entry name" value="Ubiquitin-like_domsf"/>
</dbReference>
<dbReference type="SUPFAM" id="SSF54236">
    <property type="entry name" value="Ubiquitin-like"/>
    <property type="match status" value="1"/>
</dbReference>
<feature type="domain" description="Rad60/SUMO-like" evidence="1">
    <location>
        <begin position="20"/>
        <end position="77"/>
    </location>
</feature>
<name>A0A2N5VZC5_9BASI</name>
<dbReference type="AlphaFoldDB" id="A0A2N5VZC5"/>
<protein>
    <recommendedName>
        <fullName evidence="1">Rad60/SUMO-like domain-containing protein</fullName>
    </recommendedName>
</protein>
<dbReference type="Gene3D" id="3.10.20.90">
    <property type="entry name" value="Phosphatidylinositol 3-kinase Catalytic Subunit, Chain A, domain 1"/>
    <property type="match status" value="1"/>
</dbReference>
<dbReference type="OrthoDB" id="442921at2759"/>
<dbReference type="Proteomes" id="UP000235388">
    <property type="component" value="Unassembled WGS sequence"/>
</dbReference>
<comment type="caution">
    <text evidence="2">The sequence shown here is derived from an EMBL/GenBank/DDBJ whole genome shotgun (WGS) entry which is preliminary data.</text>
</comment>
<gene>
    <name evidence="2" type="ORF">PCANC_02306</name>
</gene>
<dbReference type="Pfam" id="PF11976">
    <property type="entry name" value="Rad60-SLD"/>
    <property type="match status" value="1"/>
</dbReference>
<keyword evidence="3" id="KW-1185">Reference proteome</keyword>
<evidence type="ECO:0000313" key="3">
    <source>
        <dbReference type="Proteomes" id="UP000235388"/>
    </source>
</evidence>
<reference evidence="2 3" key="1">
    <citation type="submission" date="2017-11" db="EMBL/GenBank/DDBJ databases">
        <title>De novo assembly and phasing of dikaryotic genomes from two isolates of Puccinia coronata f. sp. avenae, the causal agent of oat crown rust.</title>
        <authorList>
            <person name="Miller M.E."/>
            <person name="Zhang Y."/>
            <person name="Omidvar V."/>
            <person name="Sperschneider J."/>
            <person name="Schwessinger B."/>
            <person name="Raley C."/>
            <person name="Palmer J.M."/>
            <person name="Garnica D."/>
            <person name="Upadhyaya N."/>
            <person name="Rathjen J."/>
            <person name="Taylor J.M."/>
            <person name="Park R.F."/>
            <person name="Dodds P.N."/>
            <person name="Hirsch C.D."/>
            <person name="Kianian S.F."/>
            <person name="Figueroa M."/>
        </authorList>
    </citation>
    <scope>NUCLEOTIDE SEQUENCE [LARGE SCALE GENOMIC DNA]</scope>
    <source>
        <strain evidence="2">12NC29</strain>
    </source>
</reference>
<sequence>MSYSPCEEVKPDRPLKITLKVQFVMKRTTAFQKIYKAVTNHLQVTPHSFRLSHDGERLNPDETTPDDLNFDDEEVLDHFLEGVGGSFDGQDSLKQNMAGSEDRMLDSIIINSQQENLGV</sequence>
<dbReference type="InterPro" id="IPR022617">
    <property type="entry name" value="Rad60/SUMO-like_dom"/>
</dbReference>
<proteinExistence type="predicted"/>
<dbReference type="CDD" id="cd01763">
    <property type="entry name" value="Ubl_SUMO_like"/>
    <property type="match status" value="1"/>
</dbReference>
<dbReference type="EMBL" id="PGCJ01000033">
    <property type="protein sequence ID" value="PLW55364.1"/>
    <property type="molecule type" value="Genomic_DNA"/>
</dbReference>
<organism evidence="2 3">
    <name type="scientific">Puccinia coronata f. sp. avenae</name>
    <dbReference type="NCBI Taxonomy" id="200324"/>
    <lineage>
        <taxon>Eukaryota</taxon>
        <taxon>Fungi</taxon>
        <taxon>Dikarya</taxon>
        <taxon>Basidiomycota</taxon>
        <taxon>Pucciniomycotina</taxon>
        <taxon>Pucciniomycetes</taxon>
        <taxon>Pucciniales</taxon>
        <taxon>Pucciniaceae</taxon>
        <taxon>Puccinia</taxon>
    </lineage>
</organism>
<dbReference type="STRING" id="200324.A0A2N5VZC5"/>
<evidence type="ECO:0000313" key="2">
    <source>
        <dbReference type="EMBL" id="PLW55364.1"/>
    </source>
</evidence>
<accession>A0A2N5VZC5</accession>